<evidence type="ECO:0000256" key="4">
    <source>
        <dbReference type="PROSITE-ProRule" id="PRU00409"/>
    </source>
</evidence>
<dbReference type="eggNOG" id="COG0439">
    <property type="taxonomic scope" value="Bacteria"/>
</dbReference>
<dbReference type="Pfam" id="PF00289">
    <property type="entry name" value="Biotin_carb_N"/>
    <property type="match status" value="1"/>
</dbReference>
<dbReference type="GO" id="GO:0016874">
    <property type="term" value="F:ligase activity"/>
    <property type="evidence" value="ECO:0007669"/>
    <property type="project" value="UniProtKB-KW"/>
</dbReference>
<evidence type="ECO:0000256" key="2">
    <source>
        <dbReference type="ARBA" id="ARBA00022741"/>
    </source>
</evidence>
<dbReference type="InterPro" id="IPR011761">
    <property type="entry name" value="ATP-grasp"/>
</dbReference>
<keyword evidence="3 4" id="KW-0067">ATP-binding</keyword>
<dbReference type="Pfam" id="PF02785">
    <property type="entry name" value="Biotin_carb_C"/>
    <property type="match status" value="1"/>
</dbReference>
<accession>A7NN12</accession>
<sequence>MFRTILVANRGEIAVRIIRTCRDMGIRTVALYDDTDLSSLHVRLADECVRLSSGALYCDAAALVQIARDCGADAIHPGYGFLAEHEEFARACEESGIAFIGPSSTMLAKVCDKIAVLDMVRTAGIAVPRHSPRAYRASEWEALRDAAEGLGYPLVLKSYSGGRSHSTRLVHEPTHLGSIAQHAHSAALTEFGDERLYLEEAFLPARYLEVQLVGDRHGNLVHLGERDGSIQHNHRKVMEESPAPYLTDAQRENLWRQALTIGRLLGCMGACTIEFVLDAQGRFYFTEVKARIQVEHPITEMRTGLDLVRVQIQVAAGEPLGFSQDEVTLRGCAIQVRVNAEDPWNHYLPSPGRLRRFRFPGGPGVRVDTYAYGGCNVPVRYDPLLAKVVAWDDTRAGALGRLRRAVADFAISGVQTNLPLIQRILDAPAFVTGTYDSDFNRSPFPGAEVPPERLRDLAIAAALAYIRRGIDSSGVLPDRAGSGWHRDSRRLPQ</sequence>
<proteinExistence type="predicted"/>
<dbReference type="SUPFAM" id="SSF56059">
    <property type="entry name" value="Glutathione synthetase ATP-binding domain-like"/>
    <property type="match status" value="1"/>
</dbReference>
<organism evidence="7 8">
    <name type="scientific">Roseiflexus castenholzii (strain DSM 13941 / HLO8)</name>
    <dbReference type="NCBI Taxonomy" id="383372"/>
    <lineage>
        <taxon>Bacteria</taxon>
        <taxon>Bacillati</taxon>
        <taxon>Chloroflexota</taxon>
        <taxon>Chloroflexia</taxon>
        <taxon>Chloroflexales</taxon>
        <taxon>Roseiflexineae</taxon>
        <taxon>Roseiflexaceae</taxon>
        <taxon>Roseiflexus</taxon>
    </lineage>
</organism>
<dbReference type="InterPro" id="IPR005482">
    <property type="entry name" value="Biotin_COase_C"/>
</dbReference>
<dbReference type="HOGENOM" id="CLU_000395_3_2_0"/>
<evidence type="ECO:0000259" key="6">
    <source>
        <dbReference type="PROSITE" id="PS50979"/>
    </source>
</evidence>
<evidence type="ECO:0000256" key="3">
    <source>
        <dbReference type="ARBA" id="ARBA00022840"/>
    </source>
</evidence>
<evidence type="ECO:0000313" key="7">
    <source>
        <dbReference type="EMBL" id="ABU58944.1"/>
    </source>
</evidence>
<dbReference type="InterPro" id="IPR011764">
    <property type="entry name" value="Biotin_carboxylation_dom"/>
</dbReference>
<protein>
    <submittedName>
        <fullName evidence="7">Carbamoyl-phosphate synthase L chain ATP-binding</fullName>
    </submittedName>
</protein>
<reference evidence="7 8" key="1">
    <citation type="submission" date="2007-08" db="EMBL/GenBank/DDBJ databases">
        <title>Complete sequence of Roseiflexus castenholzii DSM 13941.</title>
        <authorList>
            <consortium name="US DOE Joint Genome Institute"/>
            <person name="Copeland A."/>
            <person name="Lucas S."/>
            <person name="Lapidus A."/>
            <person name="Barry K."/>
            <person name="Glavina del Rio T."/>
            <person name="Dalin E."/>
            <person name="Tice H."/>
            <person name="Pitluck S."/>
            <person name="Thompson L.S."/>
            <person name="Brettin T."/>
            <person name="Bruce D."/>
            <person name="Detter J.C."/>
            <person name="Han C."/>
            <person name="Tapia R."/>
            <person name="Schmutz J."/>
            <person name="Larimer F."/>
            <person name="Land M."/>
            <person name="Hauser L."/>
            <person name="Kyrpides N."/>
            <person name="Mikhailova N."/>
            <person name="Bryant D.A."/>
            <person name="Hanada S."/>
            <person name="Tsukatani Y."/>
            <person name="Richardson P."/>
        </authorList>
    </citation>
    <scope>NUCLEOTIDE SEQUENCE [LARGE SCALE GENOMIC DNA]</scope>
    <source>
        <strain evidence="8">DSM 13941 / HLO8</strain>
    </source>
</reference>
<dbReference type="GO" id="GO:0005524">
    <property type="term" value="F:ATP binding"/>
    <property type="evidence" value="ECO:0007669"/>
    <property type="project" value="UniProtKB-UniRule"/>
</dbReference>
<keyword evidence="1" id="KW-0436">Ligase</keyword>
<dbReference type="InterPro" id="IPR016185">
    <property type="entry name" value="PreATP-grasp_dom_sf"/>
</dbReference>
<dbReference type="PANTHER" id="PTHR45007">
    <property type="entry name" value="CARBOXYLASE, PUTATIVE (AFU_ORTHOLOGUE AFUA_5G07570)-RELATED"/>
    <property type="match status" value="1"/>
</dbReference>
<dbReference type="AlphaFoldDB" id="A7NN12"/>
<dbReference type="KEGG" id="rca:Rcas_2882"/>
<dbReference type="Pfam" id="PF02786">
    <property type="entry name" value="CPSase_L_D2"/>
    <property type="match status" value="1"/>
</dbReference>
<dbReference type="EMBL" id="CP000804">
    <property type="protein sequence ID" value="ABU58944.1"/>
    <property type="molecule type" value="Genomic_DNA"/>
</dbReference>
<dbReference type="PROSITE" id="PS50979">
    <property type="entry name" value="BC"/>
    <property type="match status" value="1"/>
</dbReference>
<gene>
    <name evidence="7" type="ordered locus">Rcas_2882</name>
</gene>
<name>A7NN12_ROSCS</name>
<dbReference type="InterPro" id="IPR005479">
    <property type="entry name" value="CPAse_ATP-bd"/>
</dbReference>
<dbReference type="PROSITE" id="PS50975">
    <property type="entry name" value="ATP_GRASP"/>
    <property type="match status" value="1"/>
</dbReference>
<dbReference type="OrthoDB" id="9807469at2"/>
<dbReference type="RefSeq" id="WP_012121368.1">
    <property type="nucleotide sequence ID" value="NC_009767.1"/>
</dbReference>
<dbReference type="GO" id="GO:0046872">
    <property type="term" value="F:metal ion binding"/>
    <property type="evidence" value="ECO:0007669"/>
    <property type="project" value="InterPro"/>
</dbReference>
<dbReference type="PANTHER" id="PTHR45007:SF1">
    <property type="entry name" value="CARBOXYLASE, PUTATIVE (AFU_ORTHOLOGUE AFUA_5G07570)-RELATED"/>
    <property type="match status" value="1"/>
</dbReference>
<feature type="domain" description="ATP-grasp" evidence="5">
    <location>
        <begin position="117"/>
        <end position="316"/>
    </location>
</feature>
<dbReference type="Gene3D" id="3.30.470.20">
    <property type="entry name" value="ATP-grasp fold, B domain"/>
    <property type="match status" value="1"/>
</dbReference>
<dbReference type="InterPro" id="IPR011054">
    <property type="entry name" value="Rudment_hybrid_motif"/>
</dbReference>
<dbReference type="Proteomes" id="UP000000263">
    <property type="component" value="Chromosome"/>
</dbReference>
<feature type="domain" description="Biotin carboxylation" evidence="6">
    <location>
        <begin position="1"/>
        <end position="445"/>
    </location>
</feature>
<evidence type="ECO:0000313" key="8">
    <source>
        <dbReference type="Proteomes" id="UP000000263"/>
    </source>
</evidence>
<dbReference type="STRING" id="383372.Rcas_2882"/>
<dbReference type="SUPFAM" id="SSF51246">
    <property type="entry name" value="Rudiment single hybrid motif"/>
    <property type="match status" value="1"/>
</dbReference>
<evidence type="ECO:0000256" key="1">
    <source>
        <dbReference type="ARBA" id="ARBA00022598"/>
    </source>
</evidence>
<dbReference type="SMART" id="SM00878">
    <property type="entry name" value="Biotin_carb_C"/>
    <property type="match status" value="1"/>
</dbReference>
<evidence type="ECO:0000259" key="5">
    <source>
        <dbReference type="PROSITE" id="PS50975"/>
    </source>
</evidence>
<dbReference type="SUPFAM" id="SSF52440">
    <property type="entry name" value="PreATP-grasp domain"/>
    <property type="match status" value="1"/>
</dbReference>
<keyword evidence="2 4" id="KW-0547">Nucleotide-binding</keyword>
<dbReference type="InterPro" id="IPR005481">
    <property type="entry name" value="BC-like_N"/>
</dbReference>
<keyword evidence="8" id="KW-1185">Reference proteome</keyword>